<dbReference type="EMBL" id="JNAX01000007">
    <property type="protein sequence ID" value="KGG21260.1"/>
    <property type="molecule type" value="Genomic_DNA"/>
</dbReference>
<evidence type="ECO:0000313" key="2">
    <source>
        <dbReference type="Proteomes" id="UP000030392"/>
    </source>
</evidence>
<protein>
    <submittedName>
        <fullName evidence="1">Uncharacterized protein</fullName>
    </submittedName>
</protein>
<comment type="caution">
    <text evidence="1">The sequence shown here is derived from an EMBL/GenBank/DDBJ whole genome shotgun (WGS) entry which is preliminary data.</text>
</comment>
<proteinExistence type="predicted"/>
<accession>A0A0A2C8P3</accession>
<sequence>MGSNTWLISGSPGCGKTNWILNNLKSHKGRCGFLRLSGYGDIDLQKVASTDIDYAFLKDQIPQLIDLSSSSTDSISRQDDSLILIELPQFRIPKVLGLAGIDPRVIKQLATLNLEPDKYLHFGRDRELPINDTLNFNQIESCRFKLQRNVWDPPSLNTFWFELVNGAYGDVYRAKALMNIPDGRSMFFNWIVSQKGSQFLPLNTVSPPSGRPTRISELVVQGKNLDSVRIESTIQLCLLNDSVLELHQAPLRDTQMQPSYST</sequence>
<evidence type="ECO:0000313" key="1">
    <source>
        <dbReference type="EMBL" id="KGG21260.1"/>
    </source>
</evidence>
<dbReference type="AlphaFoldDB" id="A0A0A2C8P3"/>
<name>A0A0A2C8P3_PROMR</name>
<gene>
    <name evidence="1" type="ORF">EV03_0594</name>
</gene>
<reference evidence="2" key="1">
    <citation type="journal article" date="2014" name="Sci. Data">
        <title>Genomes of diverse isolates of the marine cyanobacterium Prochlorococcus.</title>
        <authorList>
            <person name="Biller S."/>
            <person name="Berube P."/>
            <person name="Thompson J."/>
            <person name="Kelly L."/>
            <person name="Roggensack S."/>
            <person name="Awad L."/>
            <person name="Roache-Johnson K."/>
            <person name="Ding H."/>
            <person name="Giovannoni S.J."/>
            <person name="Moore L.R."/>
            <person name="Chisholm S.W."/>
        </authorList>
    </citation>
    <scope>NUCLEOTIDE SEQUENCE [LARGE SCALE GENOMIC DNA]</scope>
    <source>
        <strain evidence="2">PAC1</strain>
    </source>
</reference>
<dbReference type="Proteomes" id="UP000030392">
    <property type="component" value="Unassembled WGS sequence"/>
</dbReference>
<organism evidence="1 2">
    <name type="scientific">Prochlorococcus marinus str. PAC1</name>
    <dbReference type="NCBI Taxonomy" id="59924"/>
    <lineage>
        <taxon>Bacteria</taxon>
        <taxon>Bacillati</taxon>
        <taxon>Cyanobacteriota</taxon>
        <taxon>Cyanophyceae</taxon>
        <taxon>Synechococcales</taxon>
        <taxon>Prochlorococcaceae</taxon>
        <taxon>Prochlorococcus</taxon>
    </lineage>
</organism>
<dbReference type="RefSeq" id="WP_036904974.1">
    <property type="nucleotide sequence ID" value="NZ_CP138967.1"/>
</dbReference>